<protein>
    <submittedName>
        <fullName evidence="3">Uncharacterized protein</fullName>
    </submittedName>
</protein>
<feature type="compositionally biased region" description="Polar residues" evidence="2">
    <location>
        <begin position="13"/>
        <end position="41"/>
    </location>
</feature>
<evidence type="ECO:0000313" key="3">
    <source>
        <dbReference type="EMBL" id="CZS90006.1"/>
    </source>
</evidence>
<comment type="similarity">
    <text evidence="1">Belongs to the VPS13 family.</text>
</comment>
<reference evidence="4" key="1">
    <citation type="submission" date="2016-03" db="EMBL/GenBank/DDBJ databases">
        <authorList>
            <person name="Ploux O."/>
        </authorList>
    </citation>
    <scope>NUCLEOTIDE SEQUENCE [LARGE SCALE GENOMIC DNA]</scope>
    <source>
        <strain evidence="4">UK7</strain>
    </source>
</reference>
<keyword evidence="4" id="KW-1185">Reference proteome</keyword>
<dbReference type="GO" id="GO:0006623">
    <property type="term" value="P:protein targeting to vacuole"/>
    <property type="evidence" value="ECO:0007669"/>
    <property type="project" value="TreeGrafter"/>
</dbReference>
<dbReference type="InParanoid" id="A0A1E1JVT9"/>
<accession>A0A1E1JVT9</accession>
<sequence length="391" mass="41729">MKDSGICMEDNDSAPSTTDGGSMPCQSKITPQTSGTSTPNTIEGFEHDYEKQFDHGVLDDDYFTERLPKDQAEDPDAIRGVIDEVFCSILPQRRAVWTEKHTKIKLSSLAAATLVDAMILRPKDLSVSVSPSSEHCDVYIKNNTDRASYPPRERTPPFNPTDPISGMISAAHGTVGGIVMGIADYPVEITKMVKADHDVAAGLAKDFALDSGKGISRIVGTGLKAPMDMTLKISRGFGNVPRLYGDETVRKEEKVTGVVSGLGAAGKGFGLGLFDGITGLITQPMEGAKKGGLGGFFAGVGMGLGGVVCKPTAGAVGLAAYTFKGVYEEVKNQQDDYSERTQMADGLRASKECSEADRLIIIDRWHRNVPGDSLAVDRRLSFPNSGGQDQS</sequence>
<comment type="caution">
    <text evidence="3">The sequence shown here is derived from an EMBL/GenBank/DDBJ whole genome shotgun (WGS) entry which is preliminary data.</text>
</comment>
<gene>
    <name evidence="3" type="ORF">RCO7_02312</name>
</gene>
<dbReference type="STRING" id="914237.A0A1E1JVT9"/>
<dbReference type="InterPro" id="IPR026847">
    <property type="entry name" value="VPS13"/>
</dbReference>
<evidence type="ECO:0000256" key="1">
    <source>
        <dbReference type="ARBA" id="ARBA00006545"/>
    </source>
</evidence>
<dbReference type="PANTHER" id="PTHR16166:SF93">
    <property type="entry name" value="INTERMEMBRANE LIPID TRANSFER PROTEIN VPS13"/>
    <property type="match status" value="1"/>
</dbReference>
<dbReference type="AlphaFoldDB" id="A0A1E1JVT9"/>
<organism evidence="3 4">
    <name type="scientific">Rhynchosporium graminicola</name>
    <dbReference type="NCBI Taxonomy" id="2792576"/>
    <lineage>
        <taxon>Eukaryota</taxon>
        <taxon>Fungi</taxon>
        <taxon>Dikarya</taxon>
        <taxon>Ascomycota</taxon>
        <taxon>Pezizomycotina</taxon>
        <taxon>Leotiomycetes</taxon>
        <taxon>Helotiales</taxon>
        <taxon>Ploettnerulaceae</taxon>
        <taxon>Rhynchosporium</taxon>
    </lineage>
</organism>
<evidence type="ECO:0000256" key="2">
    <source>
        <dbReference type="SAM" id="MobiDB-lite"/>
    </source>
</evidence>
<proteinExistence type="inferred from homology"/>
<dbReference type="GO" id="GO:0045053">
    <property type="term" value="P:protein retention in Golgi apparatus"/>
    <property type="evidence" value="ECO:0007669"/>
    <property type="project" value="TreeGrafter"/>
</dbReference>
<dbReference type="Proteomes" id="UP000178129">
    <property type="component" value="Unassembled WGS sequence"/>
</dbReference>
<dbReference type="PANTHER" id="PTHR16166">
    <property type="entry name" value="VACUOLAR PROTEIN SORTING-ASSOCIATED PROTEIN VPS13"/>
    <property type="match status" value="1"/>
</dbReference>
<name>A0A1E1JVT9_9HELO</name>
<evidence type="ECO:0000313" key="4">
    <source>
        <dbReference type="Proteomes" id="UP000178129"/>
    </source>
</evidence>
<feature type="region of interest" description="Disordered" evidence="2">
    <location>
        <begin position="1"/>
        <end position="43"/>
    </location>
</feature>
<dbReference type="EMBL" id="FJUW01000003">
    <property type="protein sequence ID" value="CZS90006.1"/>
    <property type="molecule type" value="Genomic_DNA"/>
</dbReference>